<comment type="caution">
    <text evidence="3">The sequence shown here is derived from an EMBL/GenBank/DDBJ whole genome shotgun (WGS) entry which is preliminary data.</text>
</comment>
<organism evidence="3 4">
    <name type="scientific">Halocaridina rubra</name>
    <name type="common">Hawaiian red shrimp</name>
    <dbReference type="NCBI Taxonomy" id="373956"/>
    <lineage>
        <taxon>Eukaryota</taxon>
        <taxon>Metazoa</taxon>
        <taxon>Ecdysozoa</taxon>
        <taxon>Arthropoda</taxon>
        <taxon>Crustacea</taxon>
        <taxon>Multicrustacea</taxon>
        <taxon>Malacostraca</taxon>
        <taxon>Eumalacostraca</taxon>
        <taxon>Eucarida</taxon>
        <taxon>Decapoda</taxon>
        <taxon>Pleocyemata</taxon>
        <taxon>Caridea</taxon>
        <taxon>Atyoidea</taxon>
        <taxon>Atyidae</taxon>
        <taxon>Halocaridina</taxon>
    </lineage>
</organism>
<evidence type="ECO:0000256" key="1">
    <source>
        <dbReference type="SAM" id="Phobius"/>
    </source>
</evidence>
<evidence type="ECO:0000313" key="3">
    <source>
        <dbReference type="EMBL" id="KAK7028089.1"/>
    </source>
</evidence>
<sequence length="214" mass="24007">MRTSALLTVITGLLFGIFTISSEAKREGRFAWVNPDTPTILGIIVGIPLGALIPVNKIFDMKGDKFDGRGFHTEPLHQSVVLYSEEPASPLELYWDPAYEQQLTRLVAYFSHLQVNSLVCQEKILCEVAAEPETYSVISDMFLRAVRPLHGPVTMSQDSLMWRYMAAAREGFTGSLSDCAVAYQNCHTTANRILNVPVLKVWRYIVTKLNIKLL</sequence>
<proteinExistence type="predicted"/>
<keyword evidence="2" id="KW-0732">Signal</keyword>
<feature type="transmembrane region" description="Helical" evidence="1">
    <location>
        <begin position="40"/>
        <end position="59"/>
    </location>
</feature>
<keyword evidence="1" id="KW-0812">Transmembrane</keyword>
<evidence type="ECO:0000313" key="4">
    <source>
        <dbReference type="Proteomes" id="UP001381693"/>
    </source>
</evidence>
<reference evidence="3 4" key="1">
    <citation type="submission" date="2023-11" db="EMBL/GenBank/DDBJ databases">
        <title>Halocaridina rubra genome assembly.</title>
        <authorList>
            <person name="Smith C."/>
        </authorList>
    </citation>
    <scope>NUCLEOTIDE SEQUENCE [LARGE SCALE GENOMIC DNA]</scope>
    <source>
        <strain evidence="3">EP-1</strain>
        <tissue evidence="3">Whole</tissue>
    </source>
</reference>
<keyword evidence="4" id="KW-1185">Reference proteome</keyword>
<accession>A0AAN8WBU9</accession>
<dbReference type="InterPro" id="IPR006631">
    <property type="entry name" value="DM4_12"/>
</dbReference>
<keyword evidence="1" id="KW-1133">Transmembrane helix</keyword>
<evidence type="ECO:0000256" key="2">
    <source>
        <dbReference type="SAM" id="SignalP"/>
    </source>
</evidence>
<dbReference type="EMBL" id="JAXCGZ010022660">
    <property type="protein sequence ID" value="KAK7028089.1"/>
    <property type="molecule type" value="Genomic_DNA"/>
</dbReference>
<gene>
    <name evidence="3" type="ORF">SK128_018214</name>
</gene>
<feature type="chain" id="PRO_5042930429" evidence="2">
    <location>
        <begin position="25"/>
        <end position="214"/>
    </location>
</feature>
<dbReference type="Proteomes" id="UP001381693">
    <property type="component" value="Unassembled WGS sequence"/>
</dbReference>
<dbReference type="AlphaFoldDB" id="A0AAN8WBU9"/>
<protein>
    <submittedName>
        <fullName evidence="3">Uncharacterized protein</fullName>
    </submittedName>
</protein>
<feature type="signal peptide" evidence="2">
    <location>
        <begin position="1"/>
        <end position="24"/>
    </location>
</feature>
<name>A0AAN8WBU9_HALRR</name>
<keyword evidence="1" id="KW-0472">Membrane</keyword>
<dbReference type="Pfam" id="PF07841">
    <property type="entry name" value="DM4_12"/>
    <property type="match status" value="1"/>
</dbReference>